<dbReference type="Pfam" id="PF00400">
    <property type="entry name" value="WD40"/>
    <property type="match status" value="7"/>
</dbReference>
<sequence>MKHSLRDLEIKRSLETLYTGGILEWSADGSTLYSTCSNVVKAIKLDENLRSYTIGDTEESLRITSICLDKNGSRLFVAYTNYTVREFTLGESSSNVARTWKTMHTAPILSMKFSIDGSLLATGSADHTVKIWDIPQQHCTHTLKGSGVVSALTFVQNSRLMVGYTEGQICMFDLVKGAIHKLLREWKAHSSQVTGFVELPGFRRVVAVSRDRTASVIEIETREVLKVFPLFEAVESVILAHNGNIVTVGEEGTVKEWVISSGSVVRRKKITEVGLDFLVYNPVRDQLLMASAEENIFVVSFDDLSLKRQIVGFHDEVYACSLLGKNDSHLAVASNAKEVRLYDVETWDCQMIDGHSDSVLHVTTAPFNRRLLASCSKDNCIIIWRLTAPSEDFSSRLLPIARATGHTNSVNAVCFCNSSKRPFLVSVSSDTTIKLWGLTELDQDTKADTKLEDTEKLSCSSTLVAHGKDVNCVDVALTDNICISGGMDKMVKLWHIDSGKMRLGIAGTLSGHRRGVADARFSPNSLKAASCSGDMTIKIWSLQDKTCLQTLNGHNSAVFRILFVNHGTQLVSGDSAGIVKIWTLATSETEASIEAHNDKIWALLPNHDESEYISAGTDGRIVIWKDVSEEKKLEQEAKLRRRMEEEQTLTNFLEQGRSQEALRFALGLVRPFCALKVIDQLIDRDELASAVMKLDKQQIQTLLDFAAQWNTNSRTSLASQNVLNCILKIIPPDELLDFSNIRSVVESFIPYTKRHMERLNKVRQDVSLLTFTWNQMRLN</sequence>
<dbReference type="InterPro" id="IPR019775">
    <property type="entry name" value="WD40_repeat_CS"/>
</dbReference>
<keyword evidence="3" id="KW-0677">Repeat</keyword>
<reference evidence="7 8" key="1">
    <citation type="submission" date="2023-08" db="EMBL/GenBank/DDBJ databases">
        <title>A Necator americanus chromosomal reference genome.</title>
        <authorList>
            <person name="Ilik V."/>
            <person name="Petrzelkova K.J."/>
            <person name="Pardy F."/>
            <person name="Fuh T."/>
            <person name="Niatou-Singa F.S."/>
            <person name="Gouil Q."/>
            <person name="Baker L."/>
            <person name="Ritchie M.E."/>
            <person name="Jex A.R."/>
            <person name="Gazzola D."/>
            <person name="Li H."/>
            <person name="Toshio Fujiwara R."/>
            <person name="Zhan B."/>
            <person name="Aroian R.V."/>
            <person name="Pafco B."/>
            <person name="Schwarz E.M."/>
        </authorList>
    </citation>
    <scope>NUCLEOTIDE SEQUENCE [LARGE SCALE GENOMIC DNA]</scope>
    <source>
        <strain evidence="7 8">Aroian</strain>
        <tissue evidence="7">Whole animal</tissue>
    </source>
</reference>
<dbReference type="SMART" id="SM00320">
    <property type="entry name" value="WD40"/>
    <property type="match status" value="12"/>
</dbReference>
<evidence type="ECO:0000313" key="7">
    <source>
        <dbReference type="EMBL" id="KAK6736881.1"/>
    </source>
</evidence>
<proteinExistence type="predicted"/>
<keyword evidence="8" id="KW-1185">Reference proteome</keyword>
<dbReference type="InterPro" id="IPR020472">
    <property type="entry name" value="WD40_PAC1"/>
</dbReference>
<feature type="repeat" description="WD" evidence="5">
    <location>
        <begin position="551"/>
        <end position="592"/>
    </location>
</feature>
<evidence type="ECO:0000313" key="8">
    <source>
        <dbReference type="Proteomes" id="UP001303046"/>
    </source>
</evidence>
<feature type="repeat" description="WD" evidence="5">
    <location>
        <begin position="101"/>
        <end position="142"/>
    </location>
</feature>
<evidence type="ECO:0000256" key="5">
    <source>
        <dbReference type="PROSITE-ProRule" id="PRU00221"/>
    </source>
</evidence>
<feature type="repeat" description="WD" evidence="5">
    <location>
        <begin position="352"/>
        <end position="394"/>
    </location>
</feature>
<evidence type="ECO:0000256" key="1">
    <source>
        <dbReference type="ARBA" id="ARBA00004604"/>
    </source>
</evidence>
<feature type="repeat" description="WD" evidence="5">
    <location>
        <begin position="403"/>
        <end position="438"/>
    </location>
</feature>
<accession>A0ABR1CEK6</accession>
<dbReference type="PROSITE" id="PS50294">
    <property type="entry name" value="WD_REPEATS_REGION"/>
    <property type="match status" value="5"/>
</dbReference>
<dbReference type="CDD" id="cd00200">
    <property type="entry name" value="WD40"/>
    <property type="match status" value="2"/>
</dbReference>
<dbReference type="InterPro" id="IPR013934">
    <property type="entry name" value="Utp13_C"/>
</dbReference>
<organism evidence="7 8">
    <name type="scientific">Necator americanus</name>
    <name type="common">Human hookworm</name>
    <dbReference type="NCBI Taxonomy" id="51031"/>
    <lineage>
        <taxon>Eukaryota</taxon>
        <taxon>Metazoa</taxon>
        <taxon>Ecdysozoa</taxon>
        <taxon>Nematoda</taxon>
        <taxon>Chromadorea</taxon>
        <taxon>Rhabditida</taxon>
        <taxon>Rhabditina</taxon>
        <taxon>Rhabditomorpha</taxon>
        <taxon>Strongyloidea</taxon>
        <taxon>Ancylostomatidae</taxon>
        <taxon>Bunostominae</taxon>
        <taxon>Necator</taxon>
    </lineage>
</organism>
<keyword evidence="4" id="KW-0539">Nucleus</keyword>
<dbReference type="SUPFAM" id="SSF50978">
    <property type="entry name" value="WD40 repeat-like"/>
    <property type="match status" value="2"/>
</dbReference>
<dbReference type="PROSITE" id="PS50082">
    <property type="entry name" value="WD_REPEATS_2"/>
    <property type="match status" value="7"/>
</dbReference>
<dbReference type="Proteomes" id="UP001303046">
    <property type="component" value="Unassembled WGS sequence"/>
</dbReference>
<evidence type="ECO:0000256" key="2">
    <source>
        <dbReference type="ARBA" id="ARBA00022574"/>
    </source>
</evidence>
<dbReference type="Pfam" id="PF08625">
    <property type="entry name" value="Utp13"/>
    <property type="match status" value="1"/>
</dbReference>
<dbReference type="PANTHER" id="PTHR19854:SF15">
    <property type="entry name" value="TRANSDUCIN BETA-LIKE PROTEIN 3"/>
    <property type="match status" value="1"/>
</dbReference>
<comment type="subcellular location">
    <subcellularLocation>
        <location evidence="1">Nucleus</location>
        <location evidence="1">Nucleolus</location>
    </subcellularLocation>
</comment>
<evidence type="ECO:0000259" key="6">
    <source>
        <dbReference type="Pfam" id="PF08625"/>
    </source>
</evidence>
<keyword evidence="2 5" id="KW-0853">WD repeat</keyword>
<dbReference type="Gene3D" id="2.130.10.10">
    <property type="entry name" value="YVTN repeat-like/Quinoprotein amine dehydrogenase"/>
    <property type="match status" value="4"/>
</dbReference>
<dbReference type="EMBL" id="JAVFWL010000002">
    <property type="protein sequence ID" value="KAK6736881.1"/>
    <property type="molecule type" value="Genomic_DNA"/>
</dbReference>
<feature type="repeat" description="WD" evidence="5">
    <location>
        <begin position="509"/>
        <end position="550"/>
    </location>
</feature>
<dbReference type="InterPro" id="IPR015943">
    <property type="entry name" value="WD40/YVTN_repeat-like_dom_sf"/>
</dbReference>
<gene>
    <name evidence="7" type="primary">Necator_chrII.g7317</name>
    <name evidence="7" type="ORF">RB195_019524</name>
</gene>
<dbReference type="InterPro" id="IPR001680">
    <property type="entry name" value="WD40_rpt"/>
</dbReference>
<comment type="caution">
    <text evidence="7">The sequence shown here is derived from an EMBL/GenBank/DDBJ whole genome shotgun (WGS) entry which is preliminary data.</text>
</comment>
<protein>
    <recommendedName>
        <fullName evidence="6">U3 small nucleolar RNA-associated protein 13 C-terminal domain-containing protein</fullName>
    </recommendedName>
</protein>
<dbReference type="PANTHER" id="PTHR19854">
    <property type="entry name" value="TRANSDUCIN BETA-LIKE 3"/>
    <property type="match status" value="1"/>
</dbReference>
<feature type="repeat" description="WD" evidence="5">
    <location>
        <begin position="463"/>
        <end position="504"/>
    </location>
</feature>
<feature type="repeat" description="WD" evidence="5">
    <location>
        <begin position="593"/>
        <end position="625"/>
    </location>
</feature>
<feature type="domain" description="U3 small nucleolar RNA-associated protein 13 C-terminal" evidence="6">
    <location>
        <begin position="646"/>
        <end position="776"/>
    </location>
</feature>
<dbReference type="PRINTS" id="PR00320">
    <property type="entry name" value="GPROTEINBRPT"/>
</dbReference>
<dbReference type="InterPro" id="IPR036322">
    <property type="entry name" value="WD40_repeat_dom_sf"/>
</dbReference>
<name>A0ABR1CEK6_NECAM</name>
<evidence type="ECO:0000256" key="4">
    <source>
        <dbReference type="ARBA" id="ARBA00023242"/>
    </source>
</evidence>
<evidence type="ECO:0000256" key="3">
    <source>
        <dbReference type="ARBA" id="ARBA00022737"/>
    </source>
</evidence>
<dbReference type="PROSITE" id="PS00678">
    <property type="entry name" value="WD_REPEATS_1"/>
    <property type="match status" value="1"/>
</dbReference>